<dbReference type="InterPro" id="IPR013325">
    <property type="entry name" value="RNA_pol_sigma_r2"/>
</dbReference>
<evidence type="ECO:0000256" key="4">
    <source>
        <dbReference type="ARBA" id="ARBA00023125"/>
    </source>
</evidence>
<dbReference type="Gene3D" id="2.60.120.1060">
    <property type="entry name" value="NPCBM/NEW2 domain"/>
    <property type="match status" value="1"/>
</dbReference>
<dbReference type="InterPro" id="IPR041916">
    <property type="entry name" value="Anti_sigma_zinc_sf"/>
</dbReference>
<feature type="compositionally biased region" description="Pro residues" evidence="6">
    <location>
        <begin position="444"/>
        <end position="455"/>
    </location>
</feature>
<feature type="compositionally biased region" description="Acidic residues" evidence="6">
    <location>
        <begin position="387"/>
        <end position="397"/>
    </location>
</feature>
<comment type="similarity">
    <text evidence="1">Belongs to the sigma-70 factor family. ECF subfamily.</text>
</comment>
<dbReference type="Proteomes" id="UP000314251">
    <property type="component" value="Unassembled WGS sequence"/>
</dbReference>
<keyword evidence="2" id="KW-0805">Transcription regulation</keyword>
<feature type="region of interest" description="Disordered" evidence="6">
    <location>
        <begin position="363"/>
        <end position="456"/>
    </location>
</feature>
<feature type="region of interest" description="Disordered" evidence="6">
    <location>
        <begin position="1"/>
        <end position="26"/>
    </location>
</feature>
<dbReference type="SMART" id="SM00776">
    <property type="entry name" value="NPCBM"/>
    <property type="match status" value="1"/>
</dbReference>
<evidence type="ECO:0000256" key="5">
    <source>
        <dbReference type="ARBA" id="ARBA00023163"/>
    </source>
</evidence>
<dbReference type="SUPFAM" id="SSF88946">
    <property type="entry name" value="Sigma2 domain of RNA polymerase sigma factors"/>
    <property type="match status" value="1"/>
</dbReference>
<sequence>MDFEGRDELSEESTVPRQREERSGTADLELIDRMRRGEQGAYDELYRRHADSVRRYARTCCRDADTADDLTNEVFAATLQAVRGGAGPRTAVRAYLLTSVRRVAAEWARTAKREQLVEDFAVFALSDAAARAGRASADELAAEVRAMREAERSMAVRAFRSLPERWQTVLWHTTVEEASPRDVAPLLGLTPNATAVLAHRAREGLKQAFLQEHVSRTLTEGGECAGYAERLGAFARGGLRTRAERGLRRHLAECARCASAASEVRAINENIGALLPVAFIGWFAADAGAKGGLLWGGAGAAAGASGGAAAAAGGAGAGAGAAGTSAGAGAVGEGLGAPVKAGVISGLVATAVAAALALAMMGGDPEQEPPAGPPEAADARPPAEPTPEPEPEPEPEPTPEPTPDPEPTPPPEPEPTPTPEPEPEPEPEPSPTPTPEPEPEPEPEPTPTPTPPPAEPYLLRELAFGLWGESDEPTVRLAESTPLWQRDGLSIGGVDHAHGVTVPASSSVLVDLNGSCSRYSALVGIDDLTQGFGGAVFTVYGDGAELWRSPEISAGERATPLSVPLAGVNELRLDVEPRGPLGALALADWADSEIAC</sequence>
<keyword evidence="4" id="KW-0238">DNA-binding</keyword>
<keyword evidence="3" id="KW-0731">Sigma factor</keyword>
<dbReference type="Pfam" id="PF04542">
    <property type="entry name" value="Sigma70_r2"/>
    <property type="match status" value="1"/>
</dbReference>
<dbReference type="InterPro" id="IPR008979">
    <property type="entry name" value="Galactose-bd-like_sf"/>
</dbReference>
<dbReference type="GO" id="GO:0003677">
    <property type="term" value="F:DNA binding"/>
    <property type="evidence" value="ECO:0007669"/>
    <property type="project" value="UniProtKB-KW"/>
</dbReference>
<feature type="region of interest" description="Disordered" evidence="6">
    <location>
        <begin position="306"/>
        <end position="330"/>
    </location>
</feature>
<keyword evidence="9" id="KW-1185">Reference proteome</keyword>
<dbReference type="Gene3D" id="1.10.10.1320">
    <property type="entry name" value="Anti-sigma factor, zinc-finger domain"/>
    <property type="match status" value="1"/>
</dbReference>
<dbReference type="EMBL" id="VDLY02000017">
    <property type="protein sequence ID" value="KAB8161704.1"/>
    <property type="molecule type" value="Genomic_DNA"/>
</dbReference>
<proteinExistence type="inferred from homology"/>
<dbReference type="InterPro" id="IPR039425">
    <property type="entry name" value="RNA_pol_sigma-70-like"/>
</dbReference>
<dbReference type="InterPro" id="IPR036388">
    <property type="entry name" value="WH-like_DNA-bd_sf"/>
</dbReference>
<evidence type="ECO:0000256" key="6">
    <source>
        <dbReference type="SAM" id="MobiDB-lite"/>
    </source>
</evidence>
<feature type="compositionally biased region" description="Basic and acidic residues" evidence="6">
    <location>
        <begin position="17"/>
        <end position="26"/>
    </location>
</feature>
<dbReference type="GO" id="GO:0016987">
    <property type="term" value="F:sigma factor activity"/>
    <property type="evidence" value="ECO:0007669"/>
    <property type="project" value="UniProtKB-KW"/>
</dbReference>
<dbReference type="InterPro" id="IPR013324">
    <property type="entry name" value="RNA_pol_sigma_r3/r4-like"/>
</dbReference>
<dbReference type="InterPro" id="IPR038637">
    <property type="entry name" value="NPCBM_sf"/>
</dbReference>
<gene>
    <name evidence="8" type="ORF">FH607_023515</name>
</gene>
<dbReference type="Pfam" id="PF08305">
    <property type="entry name" value="NPCBM"/>
    <property type="match status" value="1"/>
</dbReference>
<protein>
    <submittedName>
        <fullName evidence="8">Sigma-70 family RNA polymerase sigma factor</fullName>
    </submittedName>
</protein>
<dbReference type="RefSeq" id="WP_139672172.1">
    <property type="nucleotide sequence ID" value="NZ_VDLY02000017.1"/>
</dbReference>
<feature type="domain" description="Glycosyl hydrolase family 98 putative carbohydrate-binding module" evidence="7">
    <location>
        <begin position="452"/>
        <end position="596"/>
    </location>
</feature>
<accession>A0A5N5ZYY5</accession>
<dbReference type="InterPro" id="IPR007627">
    <property type="entry name" value="RNA_pol_sigma70_r2"/>
</dbReference>
<evidence type="ECO:0000313" key="8">
    <source>
        <dbReference type="EMBL" id="KAB8161704.1"/>
    </source>
</evidence>
<evidence type="ECO:0000313" key="9">
    <source>
        <dbReference type="Proteomes" id="UP000314251"/>
    </source>
</evidence>
<dbReference type="PANTHER" id="PTHR43133">
    <property type="entry name" value="RNA POLYMERASE ECF-TYPE SIGMA FACTO"/>
    <property type="match status" value="1"/>
</dbReference>
<evidence type="ECO:0000256" key="2">
    <source>
        <dbReference type="ARBA" id="ARBA00023015"/>
    </source>
</evidence>
<dbReference type="InterPro" id="IPR013222">
    <property type="entry name" value="Glyco_hyd_98_carb-bd"/>
</dbReference>
<evidence type="ECO:0000256" key="3">
    <source>
        <dbReference type="ARBA" id="ARBA00023082"/>
    </source>
</evidence>
<keyword evidence="5" id="KW-0804">Transcription</keyword>
<dbReference type="SUPFAM" id="SSF49785">
    <property type="entry name" value="Galactose-binding domain-like"/>
    <property type="match status" value="1"/>
</dbReference>
<organism evidence="8 9">
    <name type="scientific">Streptomyces mimosae</name>
    <dbReference type="NCBI Taxonomy" id="2586635"/>
    <lineage>
        <taxon>Bacteria</taxon>
        <taxon>Bacillati</taxon>
        <taxon>Actinomycetota</taxon>
        <taxon>Actinomycetes</taxon>
        <taxon>Kitasatosporales</taxon>
        <taxon>Streptomycetaceae</taxon>
        <taxon>Streptomyces</taxon>
    </lineage>
</organism>
<dbReference type="GO" id="GO:0006352">
    <property type="term" value="P:DNA-templated transcription initiation"/>
    <property type="evidence" value="ECO:0007669"/>
    <property type="project" value="InterPro"/>
</dbReference>
<comment type="caution">
    <text evidence="8">The sequence shown here is derived from an EMBL/GenBank/DDBJ whole genome shotgun (WGS) entry which is preliminary data.</text>
</comment>
<dbReference type="SUPFAM" id="SSF88659">
    <property type="entry name" value="Sigma3 and sigma4 domains of RNA polymerase sigma factors"/>
    <property type="match status" value="1"/>
</dbReference>
<dbReference type="NCBIfam" id="TIGR02937">
    <property type="entry name" value="sigma70-ECF"/>
    <property type="match status" value="1"/>
</dbReference>
<dbReference type="PANTHER" id="PTHR43133:SF8">
    <property type="entry name" value="RNA POLYMERASE SIGMA FACTOR HI_1459-RELATED"/>
    <property type="match status" value="1"/>
</dbReference>
<reference evidence="8" key="1">
    <citation type="submission" date="2019-10" db="EMBL/GenBank/DDBJ databases">
        <title>Nonomuraea sp. nov., isolated from Phyllanthus amarus.</title>
        <authorList>
            <person name="Klykleung N."/>
            <person name="Tanasupawat S."/>
        </authorList>
    </citation>
    <scope>NUCLEOTIDE SEQUENCE [LARGE SCALE GENOMIC DNA]</scope>
    <source>
        <strain evidence="8">3MP-10</strain>
    </source>
</reference>
<evidence type="ECO:0000256" key="1">
    <source>
        <dbReference type="ARBA" id="ARBA00010641"/>
    </source>
</evidence>
<dbReference type="Gene3D" id="1.10.10.10">
    <property type="entry name" value="Winged helix-like DNA-binding domain superfamily/Winged helix DNA-binding domain"/>
    <property type="match status" value="1"/>
</dbReference>
<dbReference type="OrthoDB" id="4990598at2"/>
<evidence type="ECO:0000259" key="7">
    <source>
        <dbReference type="SMART" id="SM00776"/>
    </source>
</evidence>
<dbReference type="Gene3D" id="1.10.1740.10">
    <property type="match status" value="1"/>
</dbReference>
<dbReference type="AlphaFoldDB" id="A0A5N5ZYY5"/>
<name>A0A5N5ZYY5_9ACTN</name>
<feature type="compositionally biased region" description="Pro residues" evidence="6">
    <location>
        <begin position="398"/>
        <end position="420"/>
    </location>
</feature>
<dbReference type="InterPro" id="IPR014284">
    <property type="entry name" value="RNA_pol_sigma-70_dom"/>
</dbReference>